<keyword evidence="3" id="KW-0158">Chromosome</keyword>
<reference evidence="11" key="1">
    <citation type="journal article" date="2021" name="Open Biol.">
        <title>Shared evolutionary footprints suggest mitochondrial oxidative damage underlies multiple complex I losses in fungi.</title>
        <authorList>
            <person name="Schikora-Tamarit M.A."/>
            <person name="Marcet-Houben M."/>
            <person name="Nosek J."/>
            <person name="Gabaldon T."/>
        </authorList>
    </citation>
    <scope>NUCLEOTIDE SEQUENCE</scope>
    <source>
        <strain evidence="11">CBS6075</strain>
    </source>
</reference>
<dbReference type="Pfam" id="PF11764">
    <property type="entry name" value="N-SET"/>
    <property type="match status" value="1"/>
</dbReference>
<dbReference type="InterPro" id="IPR017111">
    <property type="entry name" value="Set1_fungi"/>
</dbReference>
<evidence type="ECO:0000256" key="5">
    <source>
        <dbReference type="ARBA" id="ARBA00022679"/>
    </source>
</evidence>
<dbReference type="RefSeq" id="XP_046063199.1">
    <property type="nucleotide sequence ID" value="XM_046203421.1"/>
</dbReference>
<dbReference type="GO" id="GO:0003676">
    <property type="term" value="F:nucleic acid binding"/>
    <property type="evidence" value="ECO:0007669"/>
    <property type="project" value="InterPro"/>
</dbReference>
<dbReference type="Proteomes" id="UP000769157">
    <property type="component" value="Unassembled WGS sequence"/>
</dbReference>
<dbReference type="InterPro" id="IPR046341">
    <property type="entry name" value="SET_dom_sf"/>
</dbReference>
<evidence type="ECO:0000256" key="4">
    <source>
        <dbReference type="ARBA" id="ARBA00022603"/>
    </source>
</evidence>
<feature type="region of interest" description="Disordered" evidence="9">
    <location>
        <begin position="264"/>
        <end position="289"/>
    </location>
</feature>
<feature type="domain" description="COMPASS complex Set1 subunit N-SET" evidence="10">
    <location>
        <begin position="603"/>
        <end position="766"/>
    </location>
</feature>
<evidence type="ECO:0000256" key="3">
    <source>
        <dbReference type="ARBA" id="ARBA00022454"/>
    </source>
</evidence>
<dbReference type="PANTHER" id="PTHR45814:SF2">
    <property type="entry name" value="HISTONE-LYSINE N-METHYLTRANSFERASE SETD1"/>
    <property type="match status" value="1"/>
</dbReference>
<keyword evidence="6" id="KW-0949">S-adenosyl-L-methionine</keyword>
<dbReference type="Pfam" id="PF11767">
    <property type="entry name" value="SET_assoc"/>
    <property type="match status" value="1"/>
</dbReference>
<dbReference type="EMBL" id="JAEUBE010000158">
    <property type="protein sequence ID" value="KAH3668785.1"/>
    <property type="molecule type" value="Genomic_DNA"/>
</dbReference>
<name>A0A9P8PC07_9ASCO</name>
<organism evidence="11 12">
    <name type="scientific">Ogataea philodendri</name>
    <dbReference type="NCBI Taxonomy" id="1378263"/>
    <lineage>
        <taxon>Eukaryota</taxon>
        <taxon>Fungi</taxon>
        <taxon>Dikarya</taxon>
        <taxon>Ascomycota</taxon>
        <taxon>Saccharomycotina</taxon>
        <taxon>Pichiomycetes</taxon>
        <taxon>Pichiales</taxon>
        <taxon>Pichiaceae</taxon>
        <taxon>Ogataea</taxon>
    </lineage>
</organism>
<dbReference type="InterPro" id="IPR024657">
    <property type="entry name" value="COMPASS_Set1_N-SET"/>
</dbReference>
<dbReference type="Pfam" id="PF21569">
    <property type="entry name" value="SET1_RBD"/>
    <property type="match status" value="1"/>
</dbReference>
<keyword evidence="8" id="KW-0539">Nucleus</keyword>
<evidence type="ECO:0000313" key="12">
    <source>
        <dbReference type="Proteomes" id="UP000769157"/>
    </source>
</evidence>
<sequence length="853" mass="98851">MAYHRNANRAPFRSELHSNGYHRSQERYPTPPDTIRSGTSPLVRRYDYSSVPIQNHFSDKIHQHQQEKQQRSFKITYDPELKKDPAKGSKPIYVFTDSSRSPSIDPRPKALQRIPKLLRTVRTSVPIPNYKYDKHSVGPEPSSQLVVWGFPTTTQLVIIKNHFAQFGKISEIKGIDDPLTAVPLGLCLLKYDGDATSAHHCATKAVAAAHKKLQIGGQFVRCRLNVEDQMFNTIYNQILDERKQQMLKEKERRRRERELEMIQRREEEKRERQEQKREQVERRKEKKPAELKAAVKLTAHDRHVKTLSSVSLPPNFERHIANRPYLLIPDKFVNTRNVNSADIRKLLSNHNFDRILTHRTGFFVVFNTVQEAEKCYDMEDGKHFSKYKLYMDFVVPDELMGQTKIGQKIGDVGQAKTVLVKEFHEYLLKDLREKVVGPRLLSFLDDDKYKTVLEKHLKEKAEKQEEKEVQSTGSVGVSKFTVQHQSIAISNLSSFRRTPVEGKYKRKYNNVSMAHALNYSDDESQDEEAPDVSKKQRMLAMVSTSSSEEEDIQDLPESKTTSELTSPESLGRQVEQEGEVKKSDFVSELYKPSHYVDRMVYDDNYQHMDYDLSSLQELIHDDEDLEFAKKAFADLPKDPKVKNVQLWAWRHKEQAKRLKQLDSLAEVSHEDSEAIEFSQEILANSKLQNSTGCFRTQPYYKIPDKMKSDYLLHRRKANKPLNTVQNEDEGEAQAVHSSRVNRANNRRFAADISAQKQMLGSETDILDLNQLTKRKKPVQFARSAIHNWGLYALEPIAAKEMIIEYVGERIRQQVAEVREKKYLRSGIGSSSLKWKERRGLLFMLYATLAQTRS</sequence>
<dbReference type="InterPro" id="IPR024636">
    <property type="entry name" value="SET_assoc"/>
</dbReference>
<keyword evidence="4" id="KW-0489">Methyltransferase</keyword>
<dbReference type="InterPro" id="IPR012677">
    <property type="entry name" value="Nucleotide-bd_a/b_plait_sf"/>
</dbReference>
<dbReference type="InterPro" id="IPR048669">
    <property type="entry name" value="SET1_RBD"/>
</dbReference>
<protein>
    <recommendedName>
        <fullName evidence="10">COMPASS complex Set1 subunit N-SET domain-containing protein</fullName>
    </recommendedName>
</protein>
<dbReference type="SUPFAM" id="SSF82199">
    <property type="entry name" value="SET domain"/>
    <property type="match status" value="1"/>
</dbReference>
<dbReference type="PIRSF" id="PIRSF037104">
    <property type="entry name" value="Histone_H3-K4_mtfrase_Set1_fun"/>
    <property type="match status" value="1"/>
</dbReference>
<dbReference type="Gene3D" id="2.170.270.10">
    <property type="entry name" value="SET domain"/>
    <property type="match status" value="1"/>
</dbReference>
<evidence type="ECO:0000256" key="8">
    <source>
        <dbReference type="ARBA" id="ARBA00023242"/>
    </source>
</evidence>
<dbReference type="GeneID" id="70234507"/>
<gene>
    <name evidence="11" type="ORF">OGAPHI_002540</name>
</gene>
<dbReference type="AlphaFoldDB" id="A0A9P8PC07"/>
<dbReference type="SMART" id="SM01291">
    <property type="entry name" value="N-SET"/>
    <property type="match status" value="1"/>
</dbReference>
<evidence type="ECO:0000256" key="1">
    <source>
        <dbReference type="ARBA" id="ARBA00004123"/>
    </source>
</evidence>
<dbReference type="Gene3D" id="3.30.70.330">
    <property type="match status" value="1"/>
</dbReference>
<dbReference type="GO" id="GO:0032259">
    <property type="term" value="P:methylation"/>
    <property type="evidence" value="ECO:0007669"/>
    <property type="project" value="UniProtKB-KW"/>
</dbReference>
<feature type="region of interest" description="Disordered" evidence="9">
    <location>
        <begin position="518"/>
        <end position="578"/>
    </location>
</feature>
<evidence type="ECO:0000256" key="2">
    <source>
        <dbReference type="ARBA" id="ARBA00004286"/>
    </source>
</evidence>
<feature type="region of interest" description="Disordered" evidence="9">
    <location>
        <begin position="1"/>
        <end position="39"/>
    </location>
</feature>
<evidence type="ECO:0000256" key="9">
    <source>
        <dbReference type="SAM" id="MobiDB-lite"/>
    </source>
</evidence>
<feature type="region of interest" description="Disordered" evidence="9">
    <location>
        <begin position="88"/>
        <end position="108"/>
    </location>
</feature>
<reference evidence="11" key="2">
    <citation type="submission" date="2021-01" db="EMBL/GenBank/DDBJ databases">
        <authorList>
            <person name="Schikora-Tamarit M.A."/>
        </authorList>
    </citation>
    <scope>NUCLEOTIDE SEQUENCE</scope>
    <source>
        <strain evidence="11">CBS6075</strain>
    </source>
</reference>
<proteinExistence type="predicted"/>
<dbReference type="SUPFAM" id="SSF54928">
    <property type="entry name" value="RNA-binding domain, RBD"/>
    <property type="match status" value="1"/>
</dbReference>
<comment type="subcellular location">
    <subcellularLocation>
        <location evidence="2">Chromosome</location>
    </subcellularLocation>
    <subcellularLocation>
        <location evidence="1">Nucleus</location>
    </subcellularLocation>
</comment>
<dbReference type="GO" id="GO:0048188">
    <property type="term" value="C:Set1C/COMPASS complex"/>
    <property type="evidence" value="ECO:0007669"/>
    <property type="project" value="InterPro"/>
</dbReference>
<evidence type="ECO:0000256" key="6">
    <source>
        <dbReference type="ARBA" id="ARBA00022691"/>
    </source>
</evidence>
<evidence type="ECO:0000256" key="7">
    <source>
        <dbReference type="ARBA" id="ARBA00022853"/>
    </source>
</evidence>
<dbReference type="InterPro" id="IPR035979">
    <property type="entry name" value="RBD_domain_sf"/>
</dbReference>
<evidence type="ECO:0000313" key="11">
    <source>
        <dbReference type="EMBL" id="KAH3668785.1"/>
    </source>
</evidence>
<dbReference type="GO" id="GO:0042800">
    <property type="term" value="F:histone H3K4 methyltransferase activity"/>
    <property type="evidence" value="ECO:0007669"/>
    <property type="project" value="InterPro"/>
</dbReference>
<feature type="compositionally biased region" description="Acidic residues" evidence="9">
    <location>
        <begin position="520"/>
        <end position="530"/>
    </location>
</feature>
<dbReference type="PANTHER" id="PTHR45814">
    <property type="entry name" value="HISTONE-LYSINE N-METHYLTRANSFERASE SETD1"/>
    <property type="match status" value="1"/>
</dbReference>
<keyword evidence="7" id="KW-0156">Chromatin regulator</keyword>
<dbReference type="OrthoDB" id="308383at2759"/>
<accession>A0A9P8PC07</accession>
<feature type="compositionally biased region" description="Polar residues" evidence="9">
    <location>
        <begin position="558"/>
        <end position="568"/>
    </location>
</feature>
<dbReference type="GO" id="GO:0005694">
    <property type="term" value="C:chromosome"/>
    <property type="evidence" value="ECO:0007669"/>
    <property type="project" value="UniProtKB-SubCell"/>
</dbReference>
<keyword evidence="12" id="KW-1185">Reference proteome</keyword>
<comment type="caution">
    <text evidence="11">The sequence shown here is derived from an EMBL/GenBank/DDBJ whole genome shotgun (WGS) entry which is preliminary data.</text>
</comment>
<evidence type="ECO:0000259" key="10">
    <source>
        <dbReference type="SMART" id="SM01291"/>
    </source>
</evidence>
<dbReference type="InterPro" id="IPR044570">
    <property type="entry name" value="Set1-like"/>
</dbReference>
<keyword evidence="5" id="KW-0808">Transferase</keyword>